<proteinExistence type="predicted"/>
<comment type="caution">
    <text evidence="2">The sequence shown here is derived from an EMBL/GenBank/DDBJ whole genome shotgun (WGS) entry which is preliminary data.</text>
</comment>
<keyword evidence="3" id="KW-1185">Reference proteome</keyword>
<dbReference type="EMBL" id="JANQDX010000009">
    <property type="protein sequence ID" value="KAL0918207.1"/>
    <property type="molecule type" value="Genomic_DNA"/>
</dbReference>
<gene>
    <name evidence="2" type="ORF">M5K25_010201</name>
</gene>
<feature type="region of interest" description="Disordered" evidence="1">
    <location>
        <begin position="14"/>
        <end position="50"/>
    </location>
</feature>
<evidence type="ECO:0000256" key="1">
    <source>
        <dbReference type="SAM" id="MobiDB-lite"/>
    </source>
</evidence>
<accession>A0ABD0V644</accession>
<feature type="compositionally biased region" description="Basic and acidic residues" evidence="1">
    <location>
        <begin position="14"/>
        <end position="32"/>
    </location>
</feature>
<sequence length="88" mass="9589">MDGRFAALEDMMKKMLEDKQKPATSESKETTGGHKRGGIPNPFRGRSMTAGLNPNPNSLYLNIIWIIHTGTDVRGISGSFLRLVGANS</sequence>
<reference evidence="2 3" key="1">
    <citation type="journal article" date="2024" name="Plant Biotechnol. J.">
        <title>Dendrobium thyrsiflorum genome and its molecular insights into genes involved in important horticultural traits.</title>
        <authorList>
            <person name="Chen B."/>
            <person name="Wang J.Y."/>
            <person name="Zheng P.J."/>
            <person name="Li K.L."/>
            <person name="Liang Y.M."/>
            <person name="Chen X.F."/>
            <person name="Zhang C."/>
            <person name="Zhao X."/>
            <person name="He X."/>
            <person name="Zhang G.Q."/>
            <person name="Liu Z.J."/>
            <person name="Xu Q."/>
        </authorList>
    </citation>
    <scope>NUCLEOTIDE SEQUENCE [LARGE SCALE GENOMIC DNA]</scope>
    <source>
        <strain evidence="2">GZMU011</strain>
    </source>
</reference>
<name>A0ABD0V644_DENTH</name>
<dbReference type="AlphaFoldDB" id="A0ABD0V644"/>
<dbReference type="Proteomes" id="UP001552299">
    <property type="component" value="Unassembled WGS sequence"/>
</dbReference>
<protein>
    <submittedName>
        <fullName evidence="2">Uncharacterized protein</fullName>
    </submittedName>
</protein>
<evidence type="ECO:0000313" key="2">
    <source>
        <dbReference type="EMBL" id="KAL0918207.1"/>
    </source>
</evidence>
<organism evidence="2 3">
    <name type="scientific">Dendrobium thyrsiflorum</name>
    <name type="common">Pinecone-like raceme dendrobium</name>
    <name type="synonym">Orchid</name>
    <dbReference type="NCBI Taxonomy" id="117978"/>
    <lineage>
        <taxon>Eukaryota</taxon>
        <taxon>Viridiplantae</taxon>
        <taxon>Streptophyta</taxon>
        <taxon>Embryophyta</taxon>
        <taxon>Tracheophyta</taxon>
        <taxon>Spermatophyta</taxon>
        <taxon>Magnoliopsida</taxon>
        <taxon>Liliopsida</taxon>
        <taxon>Asparagales</taxon>
        <taxon>Orchidaceae</taxon>
        <taxon>Epidendroideae</taxon>
        <taxon>Malaxideae</taxon>
        <taxon>Dendrobiinae</taxon>
        <taxon>Dendrobium</taxon>
    </lineage>
</organism>
<evidence type="ECO:0000313" key="3">
    <source>
        <dbReference type="Proteomes" id="UP001552299"/>
    </source>
</evidence>